<evidence type="ECO:0000313" key="3">
    <source>
        <dbReference type="Proteomes" id="UP001378592"/>
    </source>
</evidence>
<dbReference type="GO" id="GO:0007018">
    <property type="term" value="P:microtubule-based movement"/>
    <property type="evidence" value="ECO:0007669"/>
    <property type="project" value="TreeGrafter"/>
</dbReference>
<dbReference type="Proteomes" id="UP001378592">
    <property type="component" value="Unassembled WGS sequence"/>
</dbReference>
<reference evidence="2 3" key="1">
    <citation type="submission" date="2024-03" db="EMBL/GenBank/DDBJ databases">
        <title>The genome assembly and annotation of the cricket Gryllus longicercus Weissman &amp; Gray.</title>
        <authorList>
            <person name="Szrajer S."/>
            <person name="Gray D."/>
            <person name="Ylla G."/>
        </authorList>
    </citation>
    <scope>NUCLEOTIDE SEQUENCE [LARGE SCALE GENOMIC DNA]</scope>
    <source>
        <strain evidence="2">DAG 2021-001</strain>
        <tissue evidence="2">Whole body minus gut</tissue>
    </source>
</reference>
<organism evidence="2 3">
    <name type="scientific">Gryllus longicercus</name>
    <dbReference type="NCBI Taxonomy" id="2509291"/>
    <lineage>
        <taxon>Eukaryota</taxon>
        <taxon>Metazoa</taxon>
        <taxon>Ecdysozoa</taxon>
        <taxon>Arthropoda</taxon>
        <taxon>Hexapoda</taxon>
        <taxon>Insecta</taxon>
        <taxon>Pterygota</taxon>
        <taxon>Neoptera</taxon>
        <taxon>Polyneoptera</taxon>
        <taxon>Orthoptera</taxon>
        <taxon>Ensifera</taxon>
        <taxon>Gryllidea</taxon>
        <taxon>Grylloidea</taxon>
        <taxon>Gryllidae</taxon>
        <taxon>Gryllinae</taxon>
        <taxon>Gryllus</taxon>
    </lineage>
</organism>
<dbReference type="AlphaFoldDB" id="A0AAN9Z7X2"/>
<comment type="similarity">
    <text evidence="1">Belongs to the dynein light chain Tctex-type family.</text>
</comment>
<evidence type="ECO:0008006" key="4">
    <source>
        <dbReference type="Google" id="ProtNLM"/>
    </source>
</evidence>
<dbReference type="Gene3D" id="3.30.1140.40">
    <property type="entry name" value="Tctex-1"/>
    <property type="match status" value="1"/>
</dbReference>
<dbReference type="PANTHER" id="PTHR21255:SF4">
    <property type="entry name" value="DYNEIN LIGHT CHAIN TCTEX-TYPE"/>
    <property type="match status" value="1"/>
</dbReference>
<dbReference type="Pfam" id="PF03645">
    <property type="entry name" value="Tctex-1"/>
    <property type="match status" value="1"/>
</dbReference>
<keyword evidence="3" id="KW-1185">Reference proteome</keyword>
<evidence type="ECO:0000313" key="2">
    <source>
        <dbReference type="EMBL" id="KAK7871678.1"/>
    </source>
</evidence>
<comment type="caution">
    <text evidence="2">The sequence shown here is derived from an EMBL/GenBank/DDBJ whole genome shotgun (WGS) entry which is preliminary data.</text>
</comment>
<dbReference type="PANTHER" id="PTHR21255">
    <property type="entry name" value="T-COMPLEX-ASSOCIATED-TESTIS-EXPRESSED 1/ DYNEIN LIGHT CHAIN"/>
    <property type="match status" value="1"/>
</dbReference>
<dbReference type="CDD" id="cd21455">
    <property type="entry name" value="DLC-like_DYNLT1_DYNLT3"/>
    <property type="match status" value="1"/>
</dbReference>
<name>A0AAN9Z7X2_9ORTH</name>
<proteinExistence type="inferred from homology"/>
<dbReference type="GO" id="GO:0005737">
    <property type="term" value="C:cytoplasm"/>
    <property type="evidence" value="ECO:0007669"/>
    <property type="project" value="TreeGrafter"/>
</dbReference>
<protein>
    <recommendedName>
        <fullName evidence="4">Dynein light chain</fullName>
    </recommendedName>
</protein>
<dbReference type="InterPro" id="IPR005334">
    <property type="entry name" value="Tctex-1-like"/>
</dbReference>
<dbReference type="InterPro" id="IPR038586">
    <property type="entry name" value="Tctex-1-like_sf"/>
</dbReference>
<sequence length="111" mass="12135">MADDFGDEHFVVDEVTSLVNEAIDGILSAASYDHRLINKWTSSVSEEVISALAKLQKPFKYAVVCTILQRNGSGYQTASACFWDKQTDASASVQWQNSTIVVLVTVYGLAV</sequence>
<dbReference type="EMBL" id="JAZDUA010000035">
    <property type="protein sequence ID" value="KAK7871678.1"/>
    <property type="molecule type" value="Genomic_DNA"/>
</dbReference>
<accession>A0AAN9Z7X2</accession>
<gene>
    <name evidence="2" type="ORF">R5R35_009044</name>
</gene>
<dbReference type="GO" id="GO:0045505">
    <property type="term" value="F:dynein intermediate chain binding"/>
    <property type="evidence" value="ECO:0007669"/>
    <property type="project" value="TreeGrafter"/>
</dbReference>
<dbReference type="GO" id="GO:0005868">
    <property type="term" value="C:cytoplasmic dynein complex"/>
    <property type="evidence" value="ECO:0007669"/>
    <property type="project" value="TreeGrafter"/>
</dbReference>
<evidence type="ECO:0000256" key="1">
    <source>
        <dbReference type="ARBA" id="ARBA00005361"/>
    </source>
</evidence>